<dbReference type="AlphaFoldDB" id="A0AAD8HK07"/>
<evidence type="ECO:0000256" key="4">
    <source>
        <dbReference type="PROSITE-ProRule" id="PRU01343"/>
    </source>
</evidence>
<protein>
    <submittedName>
        <fullName evidence="9">GRF-type domain-containing protein</fullName>
    </submittedName>
</protein>
<keyword evidence="7" id="KW-1133">Transmembrane helix</keyword>
<keyword evidence="3" id="KW-0862">Zinc</keyword>
<evidence type="ECO:0000256" key="7">
    <source>
        <dbReference type="SAM" id="Phobius"/>
    </source>
</evidence>
<organism evidence="9 10">
    <name type="scientific">Heracleum sosnowskyi</name>
    <dbReference type="NCBI Taxonomy" id="360622"/>
    <lineage>
        <taxon>Eukaryota</taxon>
        <taxon>Viridiplantae</taxon>
        <taxon>Streptophyta</taxon>
        <taxon>Embryophyta</taxon>
        <taxon>Tracheophyta</taxon>
        <taxon>Spermatophyta</taxon>
        <taxon>Magnoliopsida</taxon>
        <taxon>eudicotyledons</taxon>
        <taxon>Gunneridae</taxon>
        <taxon>Pentapetalae</taxon>
        <taxon>asterids</taxon>
        <taxon>campanulids</taxon>
        <taxon>Apiales</taxon>
        <taxon>Apiaceae</taxon>
        <taxon>Apioideae</taxon>
        <taxon>apioid superclade</taxon>
        <taxon>Tordylieae</taxon>
        <taxon>Tordyliinae</taxon>
        <taxon>Heracleum</taxon>
    </lineage>
</organism>
<evidence type="ECO:0000256" key="5">
    <source>
        <dbReference type="SAM" id="Coils"/>
    </source>
</evidence>
<dbReference type="InterPro" id="IPR010666">
    <property type="entry name" value="Znf_GRF"/>
</dbReference>
<name>A0AAD8HK07_9APIA</name>
<feature type="transmembrane region" description="Helical" evidence="7">
    <location>
        <begin position="163"/>
        <end position="183"/>
    </location>
</feature>
<evidence type="ECO:0000313" key="9">
    <source>
        <dbReference type="EMBL" id="KAK1368574.1"/>
    </source>
</evidence>
<keyword evidence="2 4" id="KW-0863">Zinc-finger</keyword>
<feature type="region of interest" description="Disordered" evidence="6">
    <location>
        <begin position="1"/>
        <end position="30"/>
    </location>
</feature>
<reference evidence="9" key="2">
    <citation type="submission" date="2023-05" db="EMBL/GenBank/DDBJ databases">
        <authorList>
            <person name="Schelkunov M.I."/>
        </authorList>
    </citation>
    <scope>NUCLEOTIDE SEQUENCE</scope>
    <source>
        <strain evidence="9">Hsosn_3</strain>
        <tissue evidence="9">Leaf</tissue>
    </source>
</reference>
<evidence type="ECO:0000313" key="10">
    <source>
        <dbReference type="Proteomes" id="UP001237642"/>
    </source>
</evidence>
<keyword evidence="7" id="KW-0472">Membrane</keyword>
<keyword evidence="7" id="KW-0812">Transmembrane</keyword>
<feature type="coiled-coil region" evidence="5">
    <location>
        <begin position="101"/>
        <end position="149"/>
    </location>
</feature>
<proteinExistence type="predicted"/>
<dbReference type="PANTHER" id="PTHR33248">
    <property type="entry name" value="ZINC ION-BINDING PROTEIN"/>
    <property type="match status" value="1"/>
</dbReference>
<keyword evidence="10" id="KW-1185">Reference proteome</keyword>
<evidence type="ECO:0000256" key="2">
    <source>
        <dbReference type="ARBA" id="ARBA00022771"/>
    </source>
</evidence>
<evidence type="ECO:0000256" key="6">
    <source>
        <dbReference type="SAM" id="MobiDB-lite"/>
    </source>
</evidence>
<dbReference type="Proteomes" id="UP001237642">
    <property type="component" value="Unassembled WGS sequence"/>
</dbReference>
<accession>A0AAD8HK07</accession>
<dbReference type="PROSITE" id="PS51999">
    <property type="entry name" value="ZF_GRF"/>
    <property type="match status" value="1"/>
</dbReference>
<evidence type="ECO:0000256" key="3">
    <source>
        <dbReference type="ARBA" id="ARBA00022833"/>
    </source>
</evidence>
<evidence type="ECO:0000256" key="1">
    <source>
        <dbReference type="ARBA" id="ARBA00022723"/>
    </source>
</evidence>
<keyword evidence="5" id="KW-0175">Coiled coil</keyword>
<sequence length="186" mass="21506">MNEYILQSSSRNSSSSVRNPYGYHSNSNKQVKNTSSDFDYEFGGVKCKCDLPAPCQEAWKKGTLDPGRRFFGCIRFKDPKRRCNFFLWADPTYPERARDVIRELKFKLKMKDEELQSAKSEINFVERKMLVLNEEVDALRTKMKEASTMLKKKEDGGCTLKKMVVYVVVVSVICAVLNEVGMFQPW</sequence>
<reference evidence="9" key="1">
    <citation type="submission" date="2023-02" db="EMBL/GenBank/DDBJ databases">
        <title>Genome of toxic invasive species Heracleum sosnowskyi carries increased number of genes despite the absence of recent whole-genome duplications.</title>
        <authorList>
            <person name="Schelkunov M."/>
            <person name="Shtratnikova V."/>
            <person name="Makarenko M."/>
            <person name="Klepikova A."/>
            <person name="Omelchenko D."/>
            <person name="Novikova G."/>
            <person name="Obukhova E."/>
            <person name="Bogdanov V."/>
            <person name="Penin A."/>
            <person name="Logacheva M."/>
        </authorList>
    </citation>
    <scope>NUCLEOTIDE SEQUENCE</scope>
    <source>
        <strain evidence="9">Hsosn_3</strain>
        <tissue evidence="9">Leaf</tissue>
    </source>
</reference>
<comment type="caution">
    <text evidence="9">The sequence shown here is derived from an EMBL/GenBank/DDBJ whole genome shotgun (WGS) entry which is preliminary data.</text>
</comment>
<feature type="compositionally biased region" description="Low complexity" evidence="6">
    <location>
        <begin position="8"/>
        <end position="19"/>
    </location>
</feature>
<dbReference type="GO" id="GO:0008270">
    <property type="term" value="F:zinc ion binding"/>
    <property type="evidence" value="ECO:0007669"/>
    <property type="project" value="UniProtKB-KW"/>
</dbReference>
<feature type="domain" description="GRF-type" evidence="8">
    <location>
        <begin position="47"/>
        <end position="92"/>
    </location>
</feature>
<dbReference type="EMBL" id="JAUIZM010000008">
    <property type="protein sequence ID" value="KAK1368574.1"/>
    <property type="molecule type" value="Genomic_DNA"/>
</dbReference>
<gene>
    <name evidence="9" type="ORF">POM88_034666</name>
</gene>
<keyword evidence="1" id="KW-0479">Metal-binding</keyword>
<evidence type="ECO:0000259" key="8">
    <source>
        <dbReference type="PROSITE" id="PS51999"/>
    </source>
</evidence>